<dbReference type="EMBL" id="HADW01010975">
    <property type="protein sequence ID" value="SBP12375.1"/>
    <property type="molecule type" value="Transcribed_RNA"/>
</dbReference>
<feature type="non-terminal residue" evidence="1">
    <location>
        <position position="1"/>
    </location>
</feature>
<name>A0A1A7X390_9TELE</name>
<reference evidence="1" key="1">
    <citation type="submission" date="2016-05" db="EMBL/GenBank/DDBJ databases">
        <authorList>
            <person name="Lavstsen T."/>
            <person name="Jespersen J.S."/>
        </authorList>
    </citation>
    <scope>NUCLEOTIDE SEQUENCE</scope>
    <source>
        <tissue evidence="1">Brain</tissue>
    </source>
</reference>
<proteinExistence type="predicted"/>
<reference evidence="1" key="2">
    <citation type="submission" date="2016-06" db="EMBL/GenBank/DDBJ databases">
        <title>The genome of a short-lived fish provides insights into sex chromosome evolution and the genetic control of aging.</title>
        <authorList>
            <person name="Reichwald K."/>
            <person name="Felder M."/>
            <person name="Petzold A."/>
            <person name="Koch P."/>
            <person name="Groth M."/>
            <person name="Platzer M."/>
        </authorList>
    </citation>
    <scope>NUCLEOTIDE SEQUENCE</scope>
    <source>
        <tissue evidence="1">Brain</tissue>
    </source>
</reference>
<dbReference type="AlphaFoldDB" id="A0A1A7X390"/>
<organism evidence="1">
    <name type="scientific">Iconisemion striatum</name>
    <dbReference type="NCBI Taxonomy" id="60296"/>
    <lineage>
        <taxon>Eukaryota</taxon>
        <taxon>Metazoa</taxon>
        <taxon>Chordata</taxon>
        <taxon>Craniata</taxon>
        <taxon>Vertebrata</taxon>
        <taxon>Euteleostomi</taxon>
        <taxon>Actinopterygii</taxon>
        <taxon>Neopterygii</taxon>
        <taxon>Teleostei</taxon>
        <taxon>Neoteleostei</taxon>
        <taxon>Acanthomorphata</taxon>
        <taxon>Ovalentaria</taxon>
        <taxon>Atherinomorphae</taxon>
        <taxon>Cyprinodontiformes</taxon>
        <taxon>Nothobranchiidae</taxon>
        <taxon>Iconisemion</taxon>
    </lineage>
</organism>
<feature type="non-terminal residue" evidence="1">
    <location>
        <position position="40"/>
    </location>
</feature>
<accession>A0A1A7X390</accession>
<sequence>PPECTWLVSIASRFYMPRSLTAVLEGKYPACFKLFLLQLE</sequence>
<gene>
    <name evidence="1" type="primary">Nfu_g_1_008214</name>
</gene>
<evidence type="ECO:0000313" key="1">
    <source>
        <dbReference type="EMBL" id="SBP12375.1"/>
    </source>
</evidence>
<protein>
    <submittedName>
        <fullName evidence="1">Uncharacterized protein</fullName>
    </submittedName>
</protein>